<dbReference type="GO" id="GO:0006508">
    <property type="term" value="P:proteolysis"/>
    <property type="evidence" value="ECO:0007669"/>
    <property type="project" value="UniProtKB-KW"/>
</dbReference>
<dbReference type="Proteomes" id="UP000007798">
    <property type="component" value="Unassembled WGS sequence"/>
</dbReference>
<proteinExistence type="inferred from homology"/>
<dbReference type="PROSITE" id="PS00134">
    <property type="entry name" value="TRYPSIN_HIS"/>
    <property type="match status" value="1"/>
</dbReference>
<keyword evidence="15" id="KW-1185">Reference proteome</keyword>
<evidence type="ECO:0000259" key="13">
    <source>
        <dbReference type="PROSITE" id="PS50240"/>
    </source>
</evidence>
<dbReference type="InParanoid" id="A0A0Q9WZW9"/>
<dbReference type="PANTHER" id="PTHR24276:SF91">
    <property type="entry name" value="AT26814P-RELATED"/>
    <property type="match status" value="1"/>
</dbReference>
<dbReference type="InterPro" id="IPR033116">
    <property type="entry name" value="TRYPSIN_SER"/>
</dbReference>
<organism evidence="14 15">
    <name type="scientific">Drosophila willistoni</name>
    <name type="common">Fruit fly</name>
    <dbReference type="NCBI Taxonomy" id="7260"/>
    <lineage>
        <taxon>Eukaryota</taxon>
        <taxon>Metazoa</taxon>
        <taxon>Ecdysozoa</taxon>
        <taxon>Arthropoda</taxon>
        <taxon>Hexapoda</taxon>
        <taxon>Insecta</taxon>
        <taxon>Pterygota</taxon>
        <taxon>Neoptera</taxon>
        <taxon>Endopterygota</taxon>
        <taxon>Diptera</taxon>
        <taxon>Brachycera</taxon>
        <taxon>Muscomorpha</taxon>
        <taxon>Ephydroidea</taxon>
        <taxon>Drosophilidae</taxon>
        <taxon>Drosophila</taxon>
        <taxon>Sophophora</taxon>
    </lineage>
</organism>
<reference evidence="14 15" key="1">
    <citation type="journal article" date="2007" name="Nature">
        <title>Evolution of genes and genomes on the Drosophila phylogeny.</title>
        <authorList>
            <consortium name="Drosophila 12 Genomes Consortium"/>
            <person name="Clark A.G."/>
            <person name="Eisen M.B."/>
            <person name="Smith D.R."/>
            <person name="Bergman C.M."/>
            <person name="Oliver B."/>
            <person name="Markow T.A."/>
            <person name="Kaufman T.C."/>
            <person name="Kellis M."/>
            <person name="Gelbart W."/>
            <person name="Iyer V.N."/>
            <person name="Pollard D.A."/>
            <person name="Sackton T.B."/>
            <person name="Larracuente A.M."/>
            <person name="Singh N.D."/>
            <person name="Abad J.P."/>
            <person name="Abt D.N."/>
            <person name="Adryan B."/>
            <person name="Aguade M."/>
            <person name="Akashi H."/>
            <person name="Anderson W.W."/>
            <person name="Aquadro C.F."/>
            <person name="Ardell D.H."/>
            <person name="Arguello R."/>
            <person name="Artieri C.G."/>
            <person name="Barbash D.A."/>
            <person name="Barker D."/>
            <person name="Barsanti P."/>
            <person name="Batterham P."/>
            <person name="Batzoglou S."/>
            <person name="Begun D."/>
            <person name="Bhutkar A."/>
            <person name="Blanco E."/>
            <person name="Bosak S.A."/>
            <person name="Bradley R.K."/>
            <person name="Brand A.D."/>
            <person name="Brent M.R."/>
            <person name="Brooks A.N."/>
            <person name="Brown R.H."/>
            <person name="Butlin R.K."/>
            <person name="Caggese C."/>
            <person name="Calvi B.R."/>
            <person name="Bernardo de Carvalho A."/>
            <person name="Caspi A."/>
            <person name="Castrezana S."/>
            <person name="Celniker S.E."/>
            <person name="Chang J.L."/>
            <person name="Chapple C."/>
            <person name="Chatterji S."/>
            <person name="Chinwalla A."/>
            <person name="Civetta A."/>
            <person name="Clifton S.W."/>
            <person name="Comeron J.M."/>
            <person name="Costello J.C."/>
            <person name="Coyne J.A."/>
            <person name="Daub J."/>
            <person name="David R.G."/>
            <person name="Delcher A.L."/>
            <person name="Delehaunty K."/>
            <person name="Do C.B."/>
            <person name="Ebling H."/>
            <person name="Edwards K."/>
            <person name="Eickbush T."/>
            <person name="Evans J.D."/>
            <person name="Filipski A."/>
            <person name="Findeiss S."/>
            <person name="Freyhult E."/>
            <person name="Fulton L."/>
            <person name="Fulton R."/>
            <person name="Garcia A.C."/>
            <person name="Gardiner A."/>
            <person name="Garfield D.A."/>
            <person name="Garvin B.E."/>
            <person name="Gibson G."/>
            <person name="Gilbert D."/>
            <person name="Gnerre S."/>
            <person name="Godfrey J."/>
            <person name="Good R."/>
            <person name="Gotea V."/>
            <person name="Gravely B."/>
            <person name="Greenberg A.J."/>
            <person name="Griffiths-Jones S."/>
            <person name="Gross S."/>
            <person name="Guigo R."/>
            <person name="Gustafson E.A."/>
            <person name="Haerty W."/>
            <person name="Hahn M.W."/>
            <person name="Halligan D.L."/>
            <person name="Halpern A.L."/>
            <person name="Halter G.M."/>
            <person name="Han M.V."/>
            <person name="Heger A."/>
            <person name="Hillier L."/>
            <person name="Hinrichs A.S."/>
            <person name="Holmes I."/>
            <person name="Hoskins R.A."/>
            <person name="Hubisz M.J."/>
            <person name="Hultmark D."/>
            <person name="Huntley M.A."/>
            <person name="Jaffe D.B."/>
            <person name="Jagadeeshan S."/>
            <person name="Jeck W.R."/>
            <person name="Johnson J."/>
            <person name="Jones C.D."/>
            <person name="Jordan W.C."/>
            <person name="Karpen G.H."/>
            <person name="Kataoka E."/>
            <person name="Keightley P.D."/>
            <person name="Kheradpour P."/>
            <person name="Kirkness E.F."/>
            <person name="Koerich L.B."/>
            <person name="Kristiansen K."/>
            <person name="Kudrna D."/>
            <person name="Kulathinal R.J."/>
            <person name="Kumar S."/>
            <person name="Kwok R."/>
            <person name="Lander E."/>
            <person name="Langley C.H."/>
            <person name="Lapoint R."/>
            <person name="Lazzaro B.P."/>
            <person name="Lee S.J."/>
            <person name="Levesque L."/>
            <person name="Li R."/>
            <person name="Lin C.F."/>
            <person name="Lin M.F."/>
            <person name="Lindblad-Toh K."/>
            <person name="Llopart A."/>
            <person name="Long M."/>
            <person name="Low L."/>
            <person name="Lozovsky E."/>
            <person name="Lu J."/>
            <person name="Luo M."/>
            <person name="Machado C.A."/>
            <person name="Makalowski W."/>
            <person name="Marzo M."/>
            <person name="Matsuda M."/>
            <person name="Matzkin L."/>
            <person name="McAllister B."/>
            <person name="McBride C.S."/>
            <person name="McKernan B."/>
            <person name="McKernan K."/>
            <person name="Mendez-Lago M."/>
            <person name="Minx P."/>
            <person name="Mollenhauer M.U."/>
            <person name="Montooth K."/>
            <person name="Mount S.M."/>
            <person name="Mu X."/>
            <person name="Myers E."/>
            <person name="Negre B."/>
            <person name="Newfeld S."/>
            <person name="Nielsen R."/>
            <person name="Noor M.A."/>
            <person name="O'Grady P."/>
            <person name="Pachter L."/>
            <person name="Papaceit M."/>
            <person name="Parisi M.J."/>
            <person name="Parisi M."/>
            <person name="Parts L."/>
            <person name="Pedersen J.S."/>
            <person name="Pesole G."/>
            <person name="Phillippy A.M."/>
            <person name="Ponting C.P."/>
            <person name="Pop M."/>
            <person name="Porcelli D."/>
            <person name="Powell J.R."/>
            <person name="Prohaska S."/>
            <person name="Pruitt K."/>
            <person name="Puig M."/>
            <person name="Quesneville H."/>
            <person name="Ram K.R."/>
            <person name="Rand D."/>
            <person name="Rasmussen M.D."/>
            <person name="Reed L.K."/>
            <person name="Reenan R."/>
            <person name="Reily A."/>
            <person name="Remington K.A."/>
            <person name="Rieger T.T."/>
            <person name="Ritchie M.G."/>
            <person name="Robin C."/>
            <person name="Rogers Y.H."/>
            <person name="Rohde C."/>
            <person name="Rozas J."/>
            <person name="Rubenfield M.J."/>
            <person name="Ruiz A."/>
            <person name="Russo S."/>
            <person name="Salzberg S.L."/>
            <person name="Sanchez-Gracia A."/>
            <person name="Saranga D.J."/>
            <person name="Sato H."/>
            <person name="Schaeffer S.W."/>
            <person name="Schatz M.C."/>
            <person name="Schlenke T."/>
            <person name="Schwartz R."/>
            <person name="Segarra C."/>
            <person name="Singh R.S."/>
            <person name="Sirot L."/>
            <person name="Sirota M."/>
            <person name="Sisneros N.B."/>
            <person name="Smith C.D."/>
            <person name="Smith T.F."/>
            <person name="Spieth J."/>
            <person name="Stage D.E."/>
            <person name="Stark A."/>
            <person name="Stephan W."/>
            <person name="Strausberg R.L."/>
            <person name="Strempel S."/>
            <person name="Sturgill D."/>
            <person name="Sutton G."/>
            <person name="Sutton G.G."/>
            <person name="Tao W."/>
            <person name="Teichmann S."/>
            <person name="Tobari Y.N."/>
            <person name="Tomimura Y."/>
            <person name="Tsolas J.M."/>
            <person name="Valente V.L."/>
            <person name="Venter E."/>
            <person name="Venter J.C."/>
            <person name="Vicario S."/>
            <person name="Vieira F.G."/>
            <person name="Vilella A.J."/>
            <person name="Villasante A."/>
            <person name="Walenz B."/>
            <person name="Wang J."/>
            <person name="Wasserman M."/>
            <person name="Watts T."/>
            <person name="Wilson D."/>
            <person name="Wilson R.K."/>
            <person name="Wing R.A."/>
            <person name="Wolfner M.F."/>
            <person name="Wong A."/>
            <person name="Wong G.K."/>
            <person name="Wu C.I."/>
            <person name="Wu G."/>
            <person name="Yamamoto D."/>
            <person name="Yang H.P."/>
            <person name="Yang S.P."/>
            <person name="Yorke J.A."/>
            <person name="Yoshida K."/>
            <person name="Zdobnov E."/>
            <person name="Zhang P."/>
            <person name="Zhang Y."/>
            <person name="Zimin A.V."/>
            <person name="Baldwin J."/>
            <person name="Abdouelleil A."/>
            <person name="Abdulkadir J."/>
            <person name="Abebe A."/>
            <person name="Abera B."/>
            <person name="Abreu J."/>
            <person name="Acer S.C."/>
            <person name="Aftuck L."/>
            <person name="Alexander A."/>
            <person name="An P."/>
            <person name="Anderson E."/>
            <person name="Anderson S."/>
            <person name="Arachi H."/>
            <person name="Azer M."/>
            <person name="Bachantsang P."/>
            <person name="Barry A."/>
            <person name="Bayul T."/>
            <person name="Berlin A."/>
            <person name="Bessette D."/>
            <person name="Bloom T."/>
            <person name="Blye J."/>
            <person name="Boguslavskiy L."/>
            <person name="Bonnet C."/>
            <person name="Boukhgalter B."/>
            <person name="Bourzgui I."/>
            <person name="Brown A."/>
            <person name="Cahill P."/>
            <person name="Channer S."/>
            <person name="Cheshatsang Y."/>
            <person name="Chuda L."/>
            <person name="Citroen M."/>
            <person name="Collymore A."/>
            <person name="Cooke P."/>
            <person name="Costello M."/>
            <person name="D'Aco K."/>
            <person name="Daza R."/>
            <person name="De Haan G."/>
            <person name="DeGray S."/>
            <person name="DeMaso C."/>
            <person name="Dhargay N."/>
            <person name="Dooley K."/>
            <person name="Dooley E."/>
            <person name="Doricent M."/>
            <person name="Dorje P."/>
            <person name="Dorjee K."/>
            <person name="Dupes A."/>
            <person name="Elong R."/>
            <person name="Falk J."/>
            <person name="Farina A."/>
            <person name="Faro S."/>
            <person name="Ferguson D."/>
            <person name="Fisher S."/>
            <person name="Foley C.D."/>
            <person name="Franke A."/>
            <person name="Friedrich D."/>
            <person name="Gadbois L."/>
            <person name="Gearin G."/>
            <person name="Gearin C.R."/>
            <person name="Giannoukos G."/>
            <person name="Goode T."/>
            <person name="Graham J."/>
            <person name="Grandbois E."/>
            <person name="Grewal S."/>
            <person name="Gyaltsen K."/>
            <person name="Hafez N."/>
            <person name="Hagos B."/>
            <person name="Hall J."/>
            <person name="Henson C."/>
            <person name="Hollinger A."/>
            <person name="Honan T."/>
            <person name="Huard M.D."/>
            <person name="Hughes L."/>
            <person name="Hurhula B."/>
            <person name="Husby M.E."/>
            <person name="Kamat A."/>
            <person name="Kanga B."/>
            <person name="Kashin S."/>
            <person name="Khazanovich D."/>
            <person name="Kisner P."/>
            <person name="Lance K."/>
            <person name="Lara M."/>
            <person name="Lee W."/>
            <person name="Lennon N."/>
            <person name="Letendre F."/>
            <person name="LeVine R."/>
            <person name="Lipovsky A."/>
            <person name="Liu X."/>
            <person name="Liu J."/>
            <person name="Liu S."/>
            <person name="Lokyitsang T."/>
            <person name="Lokyitsang Y."/>
            <person name="Lubonja R."/>
            <person name="Lui A."/>
            <person name="MacDonald P."/>
            <person name="Magnisalis V."/>
            <person name="Maru K."/>
            <person name="Matthews C."/>
            <person name="McCusker W."/>
            <person name="McDonough S."/>
            <person name="Mehta T."/>
            <person name="Meldrim J."/>
            <person name="Meneus L."/>
            <person name="Mihai O."/>
            <person name="Mihalev A."/>
            <person name="Mihova T."/>
            <person name="Mittelman R."/>
            <person name="Mlenga V."/>
            <person name="Montmayeur A."/>
            <person name="Mulrain L."/>
            <person name="Navidi A."/>
            <person name="Naylor J."/>
            <person name="Negash T."/>
            <person name="Nguyen T."/>
            <person name="Nguyen N."/>
            <person name="Nicol R."/>
            <person name="Norbu C."/>
            <person name="Norbu N."/>
            <person name="Novod N."/>
            <person name="O'Neill B."/>
            <person name="Osman S."/>
            <person name="Markiewicz E."/>
            <person name="Oyono O.L."/>
            <person name="Patti C."/>
            <person name="Phunkhang P."/>
            <person name="Pierre F."/>
            <person name="Priest M."/>
            <person name="Raghuraman S."/>
            <person name="Rege F."/>
            <person name="Reyes R."/>
            <person name="Rise C."/>
            <person name="Rogov P."/>
            <person name="Ross K."/>
            <person name="Ryan E."/>
            <person name="Settipalli S."/>
            <person name="Shea T."/>
            <person name="Sherpa N."/>
            <person name="Shi L."/>
            <person name="Shih D."/>
            <person name="Sparrow T."/>
            <person name="Spaulding J."/>
            <person name="Stalker J."/>
            <person name="Stange-Thomann N."/>
            <person name="Stavropoulos S."/>
            <person name="Stone C."/>
            <person name="Strader C."/>
            <person name="Tesfaye S."/>
            <person name="Thomson T."/>
            <person name="Thoulutsang Y."/>
            <person name="Thoulutsang D."/>
            <person name="Topham K."/>
            <person name="Topping I."/>
            <person name="Tsamla T."/>
            <person name="Vassiliev H."/>
            <person name="Vo A."/>
            <person name="Wangchuk T."/>
            <person name="Wangdi T."/>
            <person name="Weiand M."/>
            <person name="Wilkinson J."/>
            <person name="Wilson A."/>
            <person name="Yadav S."/>
            <person name="Young G."/>
            <person name="Yu Q."/>
            <person name="Zembek L."/>
            <person name="Zhong D."/>
            <person name="Zimmer A."/>
            <person name="Zwirko Z."/>
            <person name="Jaffe D.B."/>
            <person name="Alvarez P."/>
            <person name="Brockman W."/>
            <person name="Butler J."/>
            <person name="Chin C."/>
            <person name="Gnerre S."/>
            <person name="Grabherr M."/>
            <person name="Kleber M."/>
            <person name="Mauceli E."/>
            <person name="MacCallum I."/>
        </authorList>
    </citation>
    <scope>NUCLEOTIDE SEQUENCE [LARGE SCALE GENOMIC DNA]</scope>
    <source>
        <strain evidence="15">Tucson 14030-0811.24</strain>
    </source>
</reference>
<keyword evidence="4 12" id="KW-0645">Protease</keyword>
<comment type="subcellular location">
    <subcellularLocation>
        <location evidence="1">Secreted</location>
        <location evidence="1">Extracellular space</location>
    </subcellularLocation>
</comment>
<feature type="domain" description="Peptidase S1" evidence="13">
    <location>
        <begin position="1"/>
        <end position="209"/>
    </location>
</feature>
<keyword evidence="8" id="KW-0865">Zymogen</keyword>
<evidence type="ECO:0000256" key="10">
    <source>
        <dbReference type="ARBA" id="ARBA00036320"/>
    </source>
</evidence>
<dbReference type="STRING" id="7260.A0A0Q9WZW9"/>
<evidence type="ECO:0000256" key="8">
    <source>
        <dbReference type="ARBA" id="ARBA00023145"/>
    </source>
</evidence>
<dbReference type="AlphaFoldDB" id="A0A0Q9WZW9"/>
<name>A0A0Q9WZW9_DROWI</name>
<dbReference type="SMART" id="SM00020">
    <property type="entry name" value="Tryp_SPc"/>
    <property type="match status" value="1"/>
</dbReference>
<evidence type="ECO:0000256" key="2">
    <source>
        <dbReference type="ARBA" id="ARBA00007664"/>
    </source>
</evidence>
<dbReference type="PROSITE" id="PS00135">
    <property type="entry name" value="TRYPSIN_SER"/>
    <property type="match status" value="1"/>
</dbReference>
<dbReference type="InterPro" id="IPR050430">
    <property type="entry name" value="Peptidase_S1"/>
</dbReference>
<dbReference type="EC" id="3.4.21.4" evidence="11"/>
<dbReference type="PROSITE" id="PS50240">
    <property type="entry name" value="TRYPSIN_DOM"/>
    <property type="match status" value="1"/>
</dbReference>
<dbReference type="Pfam" id="PF00089">
    <property type="entry name" value="Trypsin"/>
    <property type="match status" value="1"/>
</dbReference>
<comment type="catalytic activity">
    <reaction evidence="10">
        <text>Preferential cleavage: Arg-|-Xaa, Lys-|-Xaa.</text>
        <dbReference type="EC" id="3.4.21.4"/>
    </reaction>
</comment>
<evidence type="ECO:0000256" key="5">
    <source>
        <dbReference type="ARBA" id="ARBA00022729"/>
    </source>
</evidence>
<sequence length="210" mass="23081">MAALLVNGVLQCGGSLISQSVVLTAAHCFVGQHIITMKVIIGTSDLSYGYGQTFNVKKFIIHPNFNYESRDYDIGLLWLNGQVEFNEYVQTIAMGYPGVDNPANFATICGFGGIDQFENKQSRLIYADIQLWSRNYCNNYNLPFITDRMICAGDPRGRGTCQGDSGGPLIVNGILMGVASWIFGCGAVYRPSVFTSVTHVRGWIDQNLNV</sequence>
<comment type="similarity">
    <text evidence="2">Belongs to the peptidase S1 family.</text>
</comment>
<evidence type="ECO:0000313" key="15">
    <source>
        <dbReference type="Proteomes" id="UP000007798"/>
    </source>
</evidence>
<evidence type="ECO:0000256" key="6">
    <source>
        <dbReference type="ARBA" id="ARBA00022801"/>
    </source>
</evidence>
<dbReference type="InterPro" id="IPR018114">
    <property type="entry name" value="TRYPSIN_HIS"/>
</dbReference>
<evidence type="ECO:0000256" key="12">
    <source>
        <dbReference type="RuleBase" id="RU363034"/>
    </source>
</evidence>
<accession>A0A0Q9WZW9</accession>
<dbReference type="GO" id="GO:0004252">
    <property type="term" value="F:serine-type endopeptidase activity"/>
    <property type="evidence" value="ECO:0007669"/>
    <property type="project" value="UniProtKB-EC"/>
</dbReference>
<dbReference type="EMBL" id="CH964154">
    <property type="protein sequence ID" value="KRF99161.1"/>
    <property type="molecule type" value="Genomic_DNA"/>
</dbReference>
<dbReference type="InterPro" id="IPR043504">
    <property type="entry name" value="Peptidase_S1_PA_chymotrypsin"/>
</dbReference>
<evidence type="ECO:0000256" key="4">
    <source>
        <dbReference type="ARBA" id="ARBA00022670"/>
    </source>
</evidence>
<dbReference type="GO" id="GO:0005576">
    <property type="term" value="C:extracellular region"/>
    <property type="evidence" value="ECO:0007669"/>
    <property type="project" value="UniProtKB-SubCell"/>
</dbReference>
<dbReference type="SUPFAM" id="SSF50494">
    <property type="entry name" value="Trypsin-like serine proteases"/>
    <property type="match status" value="1"/>
</dbReference>
<dbReference type="PANTHER" id="PTHR24276">
    <property type="entry name" value="POLYSERASE-RELATED"/>
    <property type="match status" value="1"/>
</dbReference>
<evidence type="ECO:0000256" key="7">
    <source>
        <dbReference type="ARBA" id="ARBA00022825"/>
    </source>
</evidence>
<evidence type="ECO:0000256" key="11">
    <source>
        <dbReference type="ARBA" id="ARBA00038868"/>
    </source>
</evidence>
<evidence type="ECO:0000256" key="3">
    <source>
        <dbReference type="ARBA" id="ARBA00022525"/>
    </source>
</evidence>
<dbReference type="InterPro" id="IPR009003">
    <property type="entry name" value="Peptidase_S1_PA"/>
</dbReference>
<keyword evidence="7 12" id="KW-0720">Serine protease</keyword>
<evidence type="ECO:0000256" key="1">
    <source>
        <dbReference type="ARBA" id="ARBA00004239"/>
    </source>
</evidence>
<dbReference type="PRINTS" id="PR00722">
    <property type="entry name" value="CHYMOTRYPSIN"/>
</dbReference>
<dbReference type="CDD" id="cd00190">
    <property type="entry name" value="Tryp_SPc"/>
    <property type="match status" value="1"/>
</dbReference>
<evidence type="ECO:0000256" key="9">
    <source>
        <dbReference type="ARBA" id="ARBA00023157"/>
    </source>
</evidence>
<keyword evidence="3" id="KW-0964">Secreted</keyword>
<keyword evidence="9" id="KW-1015">Disulfide bond</keyword>
<gene>
    <name evidence="14" type="primary">Dwil\GK27778</name>
    <name evidence="14" type="ORF">Dwil_GK27778</name>
</gene>
<dbReference type="InterPro" id="IPR001314">
    <property type="entry name" value="Peptidase_S1A"/>
</dbReference>
<keyword evidence="5" id="KW-0732">Signal</keyword>
<evidence type="ECO:0000313" key="14">
    <source>
        <dbReference type="EMBL" id="KRF99161.1"/>
    </source>
</evidence>
<dbReference type="InterPro" id="IPR001254">
    <property type="entry name" value="Trypsin_dom"/>
</dbReference>
<dbReference type="FunFam" id="2.40.10.10:FF:000068">
    <property type="entry name" value="transmembrane protease serine 2"/>
    <property type="match status" value="1"/>
</dbReference>
<dbReference type="OrthoDB" id="10059102at2759"/>
<protein>
    <recommendedName>
        <fullName evidence="11">trypsin</fullName>
        <ecNumber evidence="11">3.4.21.4</ecNumber>
    </recommendedName>
</protein>
<dbReference type="Gene3D" id="2.40.10.10">
    <property type="entry name" value="Trypsin-like serine proteases"/>
    <property type="match status" value="1"/>
</dbReference>
<keyword evidence="6 12" id="KW-0378">Hydrolase</keyword>